<organism evidence="2 3">
    <name type="scientific">Hibiscus syriacus</name>
    <name type="common">Rose of Sharon</name>
    <dbReference type="NCBI Taxonomy" id="106335"/>
    <lineage>
        <taxon>Eukaryota</taxon>
        <taxon>Viridiplantae</taxon>
        <taxon>Streptophyta</taxon>
        <taxon>Embryophyta</taxon>
        <taxon>Tracheophyta</taxon>
        <taxon>Spermatophyta</taxon>
        <taxon>Magnoliopsida</taxon>
        <taxon>eudicotyledons</taxon>
        <taxon>Gunneridae</taxon>
        <taxon>Pentapetalae</taxon>
        <taxon>rosids</taxon>
        <taxon>malvids</taxon>
        <taxon>Malvales</taxon>
        <taxon>Malvaceae</taxon>
        <taxon>Malvoideae</taxon>
        <taxon>Hibiscus</taxon>
    </lineage>
</organism>
<comment type="caution">
    <text evidence="2">The sequence shown here is derived from an EMBL/GenBank/DDBJ whole genome shotgun (WGS) entry which is preliminary data.</text>
</comment>
<evidence type="ECO:0000256" key="1">
    <source>
        <dbReference type="SAM" id="MobiDB-lite"/>
    </source>
</evidence>
<feature type="region of interest" description="Disordered" evidence="1">
    <location>
        <begin position="114"/>
        <end position="155"/>
    </location>
</feature>
<accession>A0A6A3BMX7</accession>
<dbReference type="PANTHER" id="PTHR31659">
    <property type="entry name" value="PROTEIN: UPF0503-LIKE PROTEIN, PUTATIVE (DUF740)-RELATED"/>
    <property type="match status" value="1"/>
</dbReference>
<dbReference type="EMBL" id="VEPZ02000845">
    <property type="protein sequence ID" value="KAE8716402.1"/>
    <property type="molecule type" value="Genomic_DNA"/>
</dbReference>
<reference evidence="2" key="1">
    <citation type="submission" date="2019-09" db="EMBL/GenBank/DDBJ databases">
        <title>Draft genome information of white flower Hibiscus syriacus.</title>
        <authorList>
            <person name="Kim Y.-M."/>
        </authorList>
    </citation>
    <scope>NUCLEOTIDE SEQUENCE [LARGE SCALE GENOMIC DNA]</scope>
    <source>
        <strain evidence="2">YM2019G1</strain>
    </source>
</reference>
<dbReference type="InterPro" id="IPR008004">
    <property type="entry name" value="OCTOPUS-like"/>
</dbReference>
<protein>
    <submittedName>
        <fullName evidence="2">Uncharacterized protein</fullName>
    </submittedName>
</protein>
<dbReference type="Proteomes" id="UP000436088">
    <property type="component" value="Unassembled WGS sequence"/>
</dbReference>
<feature type="region of interest" description="Disordered" evidence="1">
    <location>
        <begin position="1"/>
        <end position="23"/>
    </location>
</feature>
<feature type="compositionally biased region" description="Basic and acidic residues" evidence="1">
    <location>
        <begin position="145"/>
        <end position="155"/>
    </location>
</feature>
<feature type="compositionally biased region" description="Basic and acidic residues" evidence="1">
    <location>
        <begin position="306"/>
        <end position="320"/>
    </location>
</feature>
<feature type="region of interest" description="Disordered" evidence="1">
    <location>
        <begin position="288"/>
        <end position="323"/>
    </location>
</feature>
<name>A0A6A3BMX7_HIBSY</name>
<feature type="compositionally biased region" description="Pro residues" evidence="1">
    <location>
        <begin position="1"/>
        <end position="18"/>
    </location>
</feature>
<dbReference type="AlphaFoldDB" id="A0A6A3BMX7"/>
<keyword evidence="3" id="KW-1185">Reference proteome</keyword>
<dbReference type="PANTHER" id="PTHR31659:SF9">
    <property type="entry name" value="PROTEIN: UPF0503-LIKE PROTEIN, PUTATIVE (DUF740)-RELATED"/>
    <property type="match status" value="1"/>
</dbReference>
<dbReference type="GO" id="GO:0005886">
    <property type="term" value="C:plasma membrane"/>
    <property type="evidence" value="ECO:0007669"/>
    <property type="project" value="TreeGrafter"/>
</dbReference>
<evidence type="ECO:0000313" key="3">
    <source>
        <dbReference type="Proteomes" id="UP000436088"/>
    </source>
</evidence>
<dbReference type="Pfam" id="PF05340">
    <property type="entry name" value="DUF740"/>
    <property type="match status" value="1"/>
</dbReference>
<evidence type="ECO:0000313" key="2">
    <source>
        <dbReference type="EMBL" id="KAE8716402.1"/>
    </source>
</evidence>
<feature type="region of interest" description="Disordered" evidence="1">
    <location>
        <begin position="221"/>
        <end position="243"/>
    </location>
</feature>
<gene>
    <name evidence="2" type="ORF">F3Y22_tig00110120pilonHSYRG00010</name>
</gene>
<sequence length="498" mass="55731">MNPNLDPPLPLPLPPPASTPCARHPQERFTVFCPSCLYERLTLLDPSSRKPPLVAATSTATAALKSIFKPSGGSGSSELRRTKSFSASKNDGLPGGFEPQRKSWSLFSQDYERNPHKKDAAGNFGSSSSVVQGPVLETNEEEQTERETNHENDIELVEERRPEVGVDTESLIEEKVEEIKVKPMKDHINHDSQTKRKSTGSIWSAASVYSKKLQQWRQKQKLRKMKNGGGSVRLPMGNSLGRRSCDIDPRLSFDDPRIQAMVSLMEDAPVHSVIRSDTQIPVEDPLVMDSINGESLPGGSAQTRDYYSDSRRRKSLDRSRSIRQTAPAVVAEMDDVKSISTVKVSPALLDCRDWNSNSNSDSLGMSFTDNASMIDNGERKGSSKKSRKWSKAWNIFGFIHRSVYKDHEDEEDEYSRTNGVERSYTYSESWSELRGGFNPKLLRSNSCVSWRSSRDFSGARKNSVEPNGRLSFDFTPMSRRCGSGKSKVNHSHAISRLY</sequence>
<proteinExistence type="predicted"/>